<dbReference type="GO" id="GO:0008234">
    <property type="term" value="F:cysteine-type peptidase activity"/>
    <property type="evidence" value="ECO:0007669"/>
    <property type="project" value="UniProtKB-KW"/>
</dbReference>
<accession>H8KSQ9</accession>
<organism evidence="6 7">
    <name type="scientific">Solitalea canadensis (strain ATCC 29591 / DSM 3403 / JCM 21819 / LMG 8368 / NBRC 15130 / NCIMB 12057 / USAM 9D)</name>
    <name type="common">Flexibacter canadensis</name>
    <dbReference type="NCBI Taxonomy" id="929556"/>
    <lineage>
        <taxon>Bacteria</taxon>
        <taxon>Pseudomonadati</taxon>
        <taxon>Bacteroidota</taxon>
        <taxon>Sphingobacteriia</taxon>
        <taxon>Sphingobacteriales</taxon>
        <taxon>Sphingobacteriaceae</taxon>
        <taxon>Solitalea</taxon>
    </lineage>
</organism>
<feature type="domain" description="NlpC/P60" evidence="5">
    <location>
        <begin position="233"/>
        <end position="375"/>
    </location>
</feature>
<dbReference type="Proteomes" id="UP000007590">
    <property type="component" value="Chromosome"/>
</dbReference>
<dbReference type="Gene3D" id="3.90.1720.10">
    <property type="entry name" value="endopeptidase domain like (from Nostoc punctiforme)"/>
    <property type="match status" value="1"/>
</dbReference>
<dbReference type="GO" id="GO:0006508">
    <property type="term" value="P:proteolysis"/>
    <property type="evidence" value="ECO:0007669"/>
    <property type="project" value="UniProtKB-KW"/>
</dbReference>
<evidence type="ECO:0000256" key="1">
    <source>
        <dbReference type="ARBA" id="ARBA00007074"/>
    </source>
</evidence>
<protein>
    <submittedName>
        <fullName evidence="6">Cell wall-associated hydrolase, invasion-associated protein</fullName>
    </submittedName>
</protein>
<evidence type="ECO:0000313" key="6">
    <source>
        <dbReference type="EMBL" id="AFD05203.1"/>
    </source>
</evidence>
<reference evidence="6" key="1">
    <citation type="submission" date="2012-02" db="EMBL/GenBank/DDBJ databases">
        <title>The complete genome of Solitalea canadensis DSM 3403.</title>
        <authorList>
            <consortium name="US DOE Joint Genome Institute (JGI-PGF)"/>
            <person name="Lucas S."/>
            <person name="Copeland A."/>
            <person name="Lapidus A."/>
            <person name="Glavina del Rio T."/>
            <person name="Dalin E."/>
            <person name="Tice H."/>
            <person name="Bruce D."/>
            <person name="Goodwin L."/>
            <person name="Pitluck S."/>
            <person name="Peters L."/>
            <person name="Ovchinnikova G."/>
            <person name="Lu M."/>
            <person name="Kyrpides N."/>
            <person name="Mavromatis K."/>
            <person name="Ivanova N."/>
            <person name="Brettin T."/>
            <person name="Detter J.C."/>
            <person name="Han C."/>
            <person name="Larimer F."/>
            <person name="Land M."/>
            <person name="Hauser L."/>
            <person name="Markowitz V."/>
            <person name="Cheng J.-F."/>
            <person name="Hugenholtz P."/>
            <person name="Woyke T."/>
            <person name="Wu D."/>
            <person name="Spring S."/>
            <person name="Schroeder M."/>
            <person name="Kopitz M."/>
            <person name="Brambilla E."/>
            <person name="Klenk H.-P."/>
            <person name="Eisen J.A."/>
        </authorList>
    </citation>
    <scope>NUCLEOTIDE SEQUENCE</scope>
    <source>
        <strain evidence="6">DSM 3403</strain>
    </source>
</reference>
<sequence length="394" mass="43740">MPGFSAFSQSDSTMLTTVETKIAAIKQQYVPDRRTAVFKVTASTDQGTINLMGATTDQEAKNKLLATLQESNVNYTDNIELLPSVKLANKVFGVANLSVCNNRFEPKQSAEMATQMTLGTPVDVLMKKDGWLLVRTPDGYISWTEAMGVGLMDETEFKQWQSADKILYTEYFGHAYQQPKKESSIVADLAKGAIVKLEGEEKGFYKVTYPDNRTAYVEKKEAIPLKNWLQSRNPSAENIITTAKTLLGTPYLWGGTSIKGVDCSGFIKTSFFLNGIILPRDASQQVFAGEKVDIYENGSVNIEKGISNMQNGDLLFFSSKPDGNLNAPITHVGMYIGNGEFIHSSGMVRINSLKKEAVNYAEWQTKTLVAVRRVLSQIGTKEVTKIQEHPYYNR</sequence>
<evidence type="ECO:0000313" key="7">
    <source>
        <dbReference type="Proteomes" id="UP000007590"/>
    </source>
</evidence>
<dbReference type="eggNOG" id="COG0791">
    <property type="taxonomic scope" value="Bacteria"/>
</dbReference>
<dbReference type="Pfam" id="PF00877">
    <property type="entry name" value="NLPC_P60"/>
    <property type="match status" value="1"/>
</dbReference>
<gene>
    <name evidence="6" type="ordered locus">Solca_0045</name>
</gene>
<keyword evidence="2" id="KW-0645">Protease</keyword>
<dbReference type="EMBL" id="CP003349">
    <property type="protein sequence ID" value="AFD05203.1"/>
    <property type="molecule type" value="Genomic_DNA"/>
</dbReference>
<dbReference type="HOGENOM" id="CLU_016043_13_2_10"/>
<dbReference type="Pfam" id="PF18348">
    <property type="entry name" value="SH3_16"/>
    <property type="match status" value="1"/>
</dbReference>
<dbReference type="InterPro" id="IPR041382">
    <property type="entry name" value="SH3_16"/>
</dbReference>
<dbReference type="InterPro" id="IPR038765">
    <property type="entry name" value="Papain-like_cys_pep_sf"/>
</dbReference>
<dbReference type="InterPro" id="IPR051202">
    <property type="entry name" value="Peptidase_C40"/>
</dbReference>
<keyword evidence="4" id="KW-0788">Thiol protease</keyword>
<dbReference type="KEGG" id="scn:Solca_0045"/>
<evidence type="ECO:0000256" key="3">
    <source>
        <dbReference type="ARBA" id="ARBA00022801"/>
    </source>
</evidence>
<dbReference type="SUPFAM" id="SSF54001">
    <property type="entry name" value="Cysteine proteinases"/>
    <property type="match status" value="1"/>
</dbReference>
<evidence type="ECO:0000256" key="4">
    <source>
        <dbReference type="ARBA" id="ARBA00022807"/>
    </source>
</evidence>
<comment type="similarity">
    <text evidence="1">Belongs to the peptidase C40 family.</text>
</comment>
<dbReference type="AlphaFoldDB" id="H8KSQ9"/>
<dbReference type="PANTHER" id="PTHR47053:SF1">
    <property type="entry name" value="MUREIN DD-ENDOPEPTIDASE MEPH-RELATED"/>
    <property type="match status" value="1"/>
</dbReference>
<dbReference type="Gene3D" id="2.30.30.40">
    <property type="entry name" value="SH3 Domains"/>
    <property type="match status" value="2"/>
</dbReference>
<keyword evidence="3 6" id="KW-0378">Hydrolase</keyword>
<dbReference type="PANTHER" id="PTHR47053">
    <property type="entry name" value="MUREIN DD-ENDOPEPTIDASE MEPH-RELATED"/>
    <property type="match status" value="1"/>
</dbReference>
<dbReference type="InterPro" id="IPR003646">
    <property type="entry name" value="SH3-like_bac-type"/>
</dbReference>
<name>H8KSQ9_SOLCM</name>
<dbReference type="Pfam" id="PF08239">
    <property type="entry name" value="SH3_3"/>
    <property type="match status" value="1"/>
</dbReference>
<evidence type="ECO:0000259" key="5">
    <source>
        <dbReference type="PROSITE" id="PS51935"/>
    </source>
</evidence>
<dbReference type="PROSITE" id="PS51935">
    <property type="entry name" value="NLPC_P60"/>
    <property type="match status" value="1"/>
</dbReference>
<proteinExistence type="inferred from homology"/>
<keyword evidence="7" id="KW-1185">Reference proteome</keyword>
<dbReference type="InterPro" id="IPR000064">
    <property type="entry name" value="NLP_P60_dom"/>
</dbReference>
<dbReference type="eggNOG" id="COG0194">
    <property type="taxonomic scope" value="Bacteria"/>
</dbReference>
<dbReference type="STRING" id="929556.Solca_0045"/>
<evidence type="ECO:0000256" key="2">
    <source>
        <dbReference type="ARBA" id="ARBA00022670"/>
    </source>
</evidence>